<evidence type="ECO:0000256" key="1">
    <source>
        <dbReference type="ARBA" id="ARBA00001913"/>
    </source>
</evidence>
<keyword evidence="11" id="KW-0460">Magnesium</keyword>
<name>A0A1F6N562_9BACT</name>
<evidence type="ECO:0000256" key="9">
    <source>
        <dbReference type="ARBA" id="ARBA00022723"/>
    </source>
</evidence>
<evidence type="ECO:0000256" key="8">
    <source>
        <dbReference type="ARBA" id="ARBA00022679"/>
    </source>
</evidence>
<comment type="caution">
    <text evidence="15">The sequence shown here is derived from an EMBL/GenBank/DDBJ whole genome shotgun (WGS) entry which is preliminary data.</text>
</comment>
<organism evidence="15 16">
    <name type="scientific">Candidatus Magasanikbacteria bacterium RIFCSPLOWO2_01_FULL_40_15</name>
    <dbReference type="NCBI Taxonomy" id="1798686"/>
    <lineage>
        <taxon>Bacteria</taxon>
        <taxon>Candidatus Magasanikiibacteriota</taxon>
    </lineage>
</organism>
<dbReference type="CDD" id="cd07033">
    <property type="entry name" value="TPP_PYR_DXS_TK_like"/>
    <property type="match status" value="1"/>
</dbReference>
<feature type="domain" description="Transketolase-like pyrimidine-binding" evidence="14">
    <location>
        <begin position="312"/>
        <end position="476"/>
    </location>
</feature>
<dbReference type="InterPro" id="IPR005475">
    <property type="entry name" value="Transketolase-like_Pyr-bd"/>
</dbReference>
<evidence type="ECO:0000256" key="3">
    <source>
        <dbReference type="ARBA" id="ARBA00001946"/>
    </source>
</evidence>
<feature type="region of interest" description="Disordered" evidence="13">
    <location>
        <begin position="488"/>
        <end position="509"/>
    </location>
</feature>
<evidence type="ECO:0000256" key="2">
    <source>
        <dbReference type="ARBA" id="ARBA00001936"/>
    </source>
</evidence>
<dbReference type="SMART" id="SM00861">
    <property type="entry name" value="Transket_pyr"/>
    <property type="match status" value="1"/>
</dbReference>
<dbReference type="InterPro" id="IPR005474">
    <property type="entry name" value="Transketolase_N"/>
</dbReference>
<keyword evidence="10" id="KW-0106">Calcium</keyword>
<dbReference type="PROSITE" id="PS00802">
    <property type="entry name" value="TRANSKETOLASE_2"/>
    <property type="match status" value="1"/>
</dbReference>
<evidence type="ECO:0000256" key="4">
    <source>
        <dbReference type="ARBA" id="ARBA00001964"/>
    </source>
</evidence>
<evidence type="ECO:0000313" key="15">
    <source>
        <dbReference type="EMBL" id="OGH78793.1"/>
    </source>
</evidence>
<gene>
    <name evidence="15" type="ORF">A2983_00420</name>
</gene>
<protein>
    <recommendedName>
        <fullName evidence="7">Transketolase</fullName>
    </recommendedName>
</protein>
<dbReference type="InterPro" id="IPR029061">
    <property type="entry name" value="THDP-binding"/>
</dbReference>
<comment type="subunit">
    <text evidence="6">Homodimer.</text>
</comment>
<dbReference type="PROSITE" id="PS00801">
    <property type="entry name" value="TRANSKETOLASE_1"/>
    <property type="match status" value="1"/>
</dbReference>
<dbReference type="Gene3D" id="3.40.50.920">
    <property type="match status" value="1"/>
</dbReference>
<dbReference type="GO" id="GO:0004802">
    <property type="term" value="F:transketolase activity"/>
    <property type="evidence" value="ECO:0007669"/>
    <property type="project" value="TreeGrafter"/>
</dbReference>
<dbReference type="InterPro" id="IPR049557">
    <property type="entry name" value="Transketolase_CS"/>
</dbReference>
<comment type="similarity">
    <text evidence="5">Belongs to the transketolase family.</text>
</comment>
<keyword evidence="12" id="KW-0786">Thiamine pyrophosphate</keyword>
<dbReference type="Gene3D" id="3.40.50.970">
    <property type="match status" value="2"/>
</dbReference>
<evidence type="ECO:0000256" key="10">
    <source>
        <dbReference type="ARBA" id="ARBA00022837"/>
    </source>
</evidence>
<comment type="cofactor">
    <cofactor evidence="4">
        <name>thiamine diphosphate</name>
        <dbReference type="ChEBI" id="CHEBI:58937"/>
    </cofactor>
</comment>
<dbReference type="AlphaFoldDB" id="A0A1F6N562"/>
<dbReference type="InterPro" id="IPR051424">
    <property type="entry name" value="Transketolase-like"/>
</dbReference>
<dbReference type="GO" id="GO:0046872">
    <property type="term" value="F:metal ion binding"/>
    <property type="evidence" value="ECO:0007669"/>
    <property type="project" value="UniProtKB-KW"/>
</dbReference>
<evidence type="ECO:0000259" key="14">
    <source>
        <dbReference type="SMART" id="SM00861"/>
    </source>
</evidence>
<dbReference type="EMBL" id="MFQH01000002">
    <property type="protein sequence ID" value="OGH78793.1"/>
    <property type="molecule type" value="Genomic_DNA"/>
</dbReference>
<accession>A0A1F6N562</accession>
<dbReference type="InterPro" id="IPR033248">
    <property type="entry name" value="Transketolase_C"/>
</dbReference>
<comment type="cofactor">
    <cofactor evidence="3">
        <name>Mg(2+)</name>
        <dbReference type="ChEBI" id="CHEBI:18420"/>
    </cofactor>
</comment>
<dbReference type="Pfam" id="PF02779">
    <property type="entry name" value="Transket_pyr"/>
    <property type="match status" value="1"/>
</dbReference>
<dbReference type="NCBIfam" id="NF004559">
    <property type="entry name" value="PRK05899.2-5"/>
    <property type="match status" value="1"/>
</dbReference>
<sequence>MKNTISQLAKLIRHHILTMTTTAGSGHPSSSLSATDLMTTLMFGGFFQYDIKNPEHPNNDRLIFSKGHASPLFYALWAIAGGIPTDELNTLRKFGSRLEGHPTMKFPFTEAATGSLGQGLSIGVGMALNAKYLDKLPYKTYVLLGDSELAEGSNWEAMMSAAHYKLDNLIAIVDVNRLGQRGQTMFGYDIKNYKKKIEAFGWKTIVIDGHNPKQIDKAFAQAAKVKGQPVAIIAKTTKGKGVKCMENKEGWHGKTLNATELQTALKDLGEVDLNLQGEIKKTKNLPSSFGLQRGKVKPFAEIDSAQMYAEPLATRAAYGHALVEMFPHFPNMVVLDAEVSNSTFAEQFKKQYPKHFFEMFIAEQNMVGVAIGLARRGKIPFVSTFAAFFTRAADQIRMARHSNANIKLIGSHCGVSIGEDGASQMGLEDIALFRAIPDSVVLYPADHVSEEKLSICAAEHNGMVYLRTTRAAVAPIYQPNQTFKIGGSHTLRSGSTHSASSGQAGSPQTKDDVTIIAAGITVYEALKAYEELKKQNIFARVIDLYSIKPLDFETLKKAAAETKCIITVEDHYPEGGIGEAVTAALSTTGIKIISLAVKKLPMSGKPNELLAYEEINAAAIIATIKSI</sequence>
<comment type="cofactor">
    <cofactor evidence="1">
        <name>Ca(2+)</name>
        <dbReference type="ChEBI" id="CHEBI:29108"/>
    </cofactor>
</comment>
<dbReference type="PANTHER" id="PTHR43195:SF1">
    <property type="entry name" value="FI06132P-RELATED"/>
    <property type="match status" value="1"/>
</dbReference>
<keyword evidence="8" id="KW-0808">Transferase</keyword>
<keyword evidence="9" id="KW-0479">Metal-binding</keyword>
<dbReference type="PANTHER" id="PTHR43195">
    <property type="entry name" value="TRANSKETOLASE"/>
    <property type="match status" value="1"/>
</dbReference>
<evidence type="ECO:0000256" key="12">
    <source>
        <dbReference type="ARBA" id="ARBA00023052"/>
    </source>
</evidence>
<reference evidence="15 16" key="1">
    <citation type="journal article" date="2016" name="Nat. Commun.">
        <title>Thousands of microbial genomes shed light on interconnected biogeochemical processes in an aquifer system.</title>
        <authorList>
            <person name="Anantharaman K."/>
            <person name="Brown C.T."/>
            <person name="Hug L.A."/>
            <person name="Sharon I."/>
            <person name="Castelle C.J."/>
            <person name="Probst A.J."/>
            <person name="Thomas B.C."/>
            <person name="Singh A."/>
            <person name="Wilkins M.J."/>
            <person name="Karaoz U."/>
            <person name="Brodie E.L."/>
            <person name="Williams K.H."/>
            <person name="Hubbard S.S."/>
            <person name="Banfield J.F."/>
        </authorList>
    </citation>
    <scope>NUCLEOTIDE SEQUENCE [LARGE SCALE GENOMIC DNA]</scope>
</reference>
<dbReference type="CDD" id="cd02012">
    <property type="entry name" value="TPP_TK"/>
    <property type="match status" value="1"/>
</dbReference>
<dbReference type="GO" id="GO:0019682">
    <property type="term" value="P:glyceraldehyde-3-phosphate metabolic process"/>
    <property type="evidence" value="ECO:0007669"/>
    <property type="project" value="UniProtKB-ARBA"/>
</dbReference>
<proteinExistence type="inferred from homology"/>
<evidence type="ECO:0000256" key="13">
    <source>
        <dbReference type="SAM" id="MobiDB-lite"/>
    </source>
</evidence>
<dbReference type="Pfam" id="PF02780">
    <property type="entry name" value="Transketolase_C"/>
    <property type="match status" value="1"/>
</dbReference>
<dbReference type="Pfam" id="PF00456">
    <property type="entry name" value="Transketolase_N"/>
    <property type="match status" value="1"/>
</dbReference>
<evidence type="ECO:0000313" key="16">
    <source>
        <dbReference type="Proteomes" id="UP000177040"/>
    </source>
</evidence>
<dbReference type="InterPro" id="IPR020826">
    <property type="entry name" value="Transketolase_BS"/>
</dbReference>
<dbReference type="SUPFAM" id="SSF52922">
    <property type="entry name" value="TK C-terminal domain-like"/>
    <property type="match status" value="1"/>
</dbReference>
<evidence type="ECO:0000256" key="7">
    <source>
        <dbReference type="ARBA" id="ARBA00016662"/>
    </source>
</evidence>
<dbReference type="Proteomes" id="UP000177040">
    <property type="component" value="Unassembled WGS sequence"/>
</dbReference>
<evidence type="ECO:0000256" key="5">
    <source>
        <dbReference type="ARBA" id="ARBA00007131"/>
    </source>
</evidence>
<evidence type="ECO:0000256" key="11">
    <source>
        <dbReference type="ARBA" id="ARBA00022842"/>
    </source>
</evidence>
<dbReference type="GO" id="GO:0030976">
    <property type="term" value="F:thiamine pyrophosphate binding"/>
    <property type="evidence" value="ECO:0007669"/>
    <property type="project" value="TreeGrafter"/>
</dbReference>
<dbReference type="FunFam" id="3.40.50.970:FF:000129">
    <property type="entry name" value="Transketolase"/>
    <property type="match status" value="1"/>
</dbReference>
<comment type="cofactor">
    <cofactor evidence="2">
        <name>Mn(2+)</name>
        <dbReference type="ChEBI" id="CHEBI:29035"/>
    </cofactor>
</comment>
<dbReference type="GO" id="GO:0005737">
    <property type="term" value="C:cytoplasm"/>
    <property type="evidence" value="ECO:0007669"/>
    <property type="project" value="UniProtKB-ARBA"/>
</dbReference>
<feature type="compositionally biased region" description="Polar residues" evidence="13">
    <location>
        <begin position="490"/>
        <end position="508"/>
    </location>
</feature>
<evidence type="ECO:0000256" key="6">
    <source>
        <dbReference type="ARBA" id="ARBA00011738"/>
    </source>
</evidence>
<dbReference type="SUPFAM" id="SSF52518">
    <property type="entry name" value="Thiamin diphosphate-binding fold (THDP-binding)"/>
    <property type="match status" value="2"/>
</dbReference>
<dbReference type="InterPro" id="IPR009014">
    <property type="entry name" value="Transketo_C/PFOR_II"/>
</dbReference>